<comment type="caution">
    <text evidence="2">The sequence shown here is derived from an EMBL/GenBank/DDBJ whole genome shotgun (WGS) entry which is preliminary data.</text>
</comment>
<organism evidence="2 3">
    <name type="scientific">Paludisphaera mucosa</name>
    <dbReference type="NCBI Taxonomy" id="3030827"/>
    <lineage>
        <taxon>Bacteria</taxon>
        <taxon>Pseudomonadati</taxon>
        <taxon>Planctomycetota</taxon>
        <taxon>Planctomycetia</taxon>
        <taxon>Isosphaerales</taxon>
        <taxon>Isosphaeraceae</taxon>
        <taxon>Paludisphaera</taxon>
    </lineage>
</organism>
<sequence>MLVVTLLNQKGGVGKTSCTHHLSGTLASVLGKRVLIVDADPQASLTQGWWGPSATRTLDPSSTIAPILAGDLPHPGQVIHETGLAGLHLVPGSRAASVYNVADPTTASRESRETLREFLVEVAGDYDLALIDCPPNLYGCSFAALAASNHLVVPVQPEDYGAQGIADVLDSLDLVRSEGYPVTLLGYLLTMVQSRRALHQVYEANVREAYGDLVFAARMPEAAEFPEAIAQRKTITQYKPKGAAAKAIRAIAEELLSRTEGVQPTAKGVAA</sequence>
<dbReference type="Proteomes" id="UP001216907">
    <property type="component" value="Unassembled WGS sequence"/>
</dbReference>
<dbReference type="InterPro" id="IPR027417">
    <property type="entry name" value="P-loop_NTPase"/>
</dbReference>
<feature type="domain" description="AAA" evidence="1">
    <location>
        <begin position="3"/>
        <end position="177"/>
    </location>
</feature>
<evidence type="ECO:0000313" key="2">
    <source>
        <dbReference type="EMBL" id="MDG3008372.1"/>
    </source>
</evidence>
<dbReference type="EMBL" id="JARRAG010000005">
    <property type="protein sequence ID" value="MDG3008372.1"/>
    <property type="molecule type" value="Genomic_DNA"/>
</dbReference>
<dbReference type="Gene3D" id="3.40.50.300">
    <property type="entry name" value="P-loop containing nucleotide triphosphate hydrolases"/>
    <property type="match status" value="1"/>
</dbReference>
<keyword evidence="3" id="KW-1185">Reference proteome</keyword>
<dbReference type="InterPro" id="IPR025669">
    <property type="entry name" value="AAA_dom"/>
</dbReference>
<protein>
    <submittedName>
        <fullName evidence="2">ParA family protein</fullName>
    </submittedName>
</protein>
<reference evidence="2 3" key="1">
    <citation type="submission" date="2023-03" db="EMBL/GenBank/DDBJ databases">
        <title>Paludisphaera mucosa sp. nov. a novel planctomycete from northern fen.</title>
        <authorList>
            <person name="Ivanova A."/>
        </authorList>
    </citation>
    <scope>NUCLEOTIDE SEQUENCE [LARGE SCALE GENOMIC DNA]</scope>
    <source>
        <strain evidence="2 3">Pla2</strain>
    </source>
</reference>
<proteinExistence type="predicted"/>
<dbReference type="InterPro" id="IPR050678">
    <property type="entry name" value="DNA_Partitioning_ATPase"/>
</dbReference>
<dbReference type="CDD" id="cd02042">
    <property type="entry name" value="ParAB_family"/>
    <property type="match status" value="1"/>
</dbReference>
<dbReference type="PANTHER" id="PTHR13696">
    <property type="entry name" value="P-LOOP CONTAINING NUCLEOSIDE TRIPHOSPHATE HYDROLASE"/>
    <property type="match status" value="1"/>
</dbReference>
<evidence type="ECO:0000259" key="1">
    <source>
        <dbReference type="Pfam" id="PF13614"/>
    </source>
</evidence>
<name>A0ABT6FLE2_9BACT</name>
<dbReference type="RefSeq" id="WP_277864695.1">
    <property type="nucleotide sequence ID" value="NZ_JARRAG010000005.1"/>
</dbReference>
<dbReference type="SUPFAM" id="SSF52540">
    <property type="entry name" value="P-loop containing nucleoside triphosphate hydrolases"/>
    <property type="match status" value="1"/>
</dbReference>
<gene>
    <name evidence="2" type="ORF">PZE19_31775</name>
</gene>
<dbReference type="PANTHER" id="PTHR13696:SF52">
    <property type="entry name" value="PARA FAMILY PROTEIN CT_582"/>
    <property type="match status" value="1"/>
</dbReference>
<accession>A0ABT6FLE2</accession>
<evidence type="ECO:0000313" key="3">
    <source>
        <dbReference type="Proteomes" id="UP001216907"/>
    </source>
</evidence>
<dbReference type="Pfam" id="PF13614">
    <property type="entry name" value="AAA_31"/>
    <property type="match status" value="1"/>
</dbReference>